<reference evidence="2 3" key="1">
    <citation type="journal article" date="2010" name="Stand. Genomic Sci.">
        <title>Complete genome sequence of Archaeoglobus profundus type strain (AV18).</title>
        <authorList>
            <person name="von Jan M."/>
            <person name="Lapidus A."/>
            <person name="Del Rio T.G."/>
            <person name="Copeland A."/>
            <person name="Tice H."/>
            <person name="Cheng J.F."/>
            <person name="Lucas S."/>
            <person name="Chen F."/>
            <person name="Nolan M."/>
            <person name="Goodwin L."/>
            <person name="Han C."/>
            <person name="Pitluck S."/>
            <person name="Liolios K."/>
            <person name="Ivanova N."/>
            <person name="Mavromatis K."/>
            <person name="Ovchinnikova G."/>
            <person name="Chertkov O."/>
            <person name="Pati A."/>
            <person name="Chen A."/>
            <person name="Palaniappan K."/>
            <person name="Land M."/>
            <person name="Hauser L."/>
            <person name="Chang Y.J."/>
            <person name="Jeffries C.D."/>
            <person name="Saunders E."/>
            <person name="Brettin T."/>
            <person name="Detter J.C."/>
            <person name="Chain P."/>
            <person name="Eichinger K."/>
            <person name="Huber H."/>
            <person name="Spring S."/>
            <person name="Rohde M."/>
            <person name="Goker M."/>
            <person name="Wirth R."/>
            <person name="Woyke T."/>
            <person name="Bristow J."/>
            <person name="Eisen J.A."/>
            <person name="Markowitz V."/>
            <person name="Hugenholtz P."/>
            <person name="Kyrpides N.C."/>
            <person name="Klenk H.P."/>
        </authorList>
    </citation>
    <scope>NUCLEOTIDE SEQUENCE [LARGE SCALE GENOMIC DNA]</scope>
    <source>
        <strain evidence="3">DSM 5631 / JCM 9629 / NBRC 100127 / Av18</strain>
    </source>
</reference>
<evidence type="ECO:0000313" key="3">
    <source>
        <dbReference type="Proteomes" id="UP000001901"/>
    </source>
</evidence>
<organism evidence="2 3">
    <name type="scientific">Archaeoglobus profundus (strain DSM 5631 / JCM 9629 / NBRC 100127 / Av18)</name>
    <dbReference type="NCBI Taxonomy" id="572546"/>
    <lineage>
        <taxon>Archaea</taxon>
        <taxon>Methanobacteriati</taxon>
        <taxon>Methanobacteriota</taxon>
        <taxon>Archaeoglobi</taxon>
        <taxon>Archaeoglobales</taxon>
        <taxon>Archaeoglobaceae</taxon>
        <taxon>Archaeoglobus</taxon>
    </lineage>
</organism>
<protein>
    <submittedName>
        <fullName evidence="2">CopG domain protein DNA-binding domain protein</fullName>
    </submittedName>
</protein>
<dbReference type="Gene3D" id="1.10.1220.10">
    <property type="entry name" value="Met repressor-like"/>
    <property type="match status" value="1"/>
</dbReference>
<dbReference type="SUPFAM" id="SSF47598">
    <property type="entry name" value="Ribbon-helix-helix"/>
    <property type="match status" value="1"/>
</dbReference>
<dbReference type="InterPro" id="IPR013321">
    <property type="entry name" value="Arc_rbn_hlx_hlx"/>
</dbReference>
<gene>
    <name evidence="2" type="ordered locus">Arcpr_1178</name>
</gene>
<feature type="domain" description="Ribbon-helix-helix protein CopG" evidence="1">
    <location>
        <begin position="2"/>
        <end position="36"/>
    </location>
</feature>
<keyword evidence="2" id="KW-0238">DNA-binding</keyword>
<dbReference type="InterPro" id="IPR002145">
    <property type="entry name" value="CopG"/>
</dbReference>
<dbReference type="GeneID" id="8739860"/>
<evidence type="ECO:0000259" key="1">
    <source>
        <dbReference type="Pfam" id="PF01402"/>
    </source>
</evidence>
<dbReference type="InterPro" id="IPR005368">
    <property type="entry name" value="UPF0175"/>
</dbReference>
<dbReference type="GO" id="GO:0006355">
    <property type="term" value="P:regulation of DNA-templated transcription"/>
    <property type="evidence" value="ECO:0007669"/>
    <property type="project" value="InterPro"/>
</dbReference>
<dbReference type="Pfam" id="PF03683">
    <property type="entry name" value="UPF0175"/>
    <property type="match status" value="1"/>
</dbReference>
<dbReference type="HOGENOM" id="CLU_175991_1_0_2"/>
<dbReference type="GO" id="GO:0003677">
    <property type="term" value="F:DNA binding"/>
    <property type="evidence" value="ECO:0007669"/>
    <property type="project" value="UniProtKB-KW"/>
</dbReference>
<dbReference type="eggNOG" id="arCOG04629">
    <property type="taxonomic scope" value="Archaea"/>
</dbReference>
<dbReference type="AlphaFoldDB" id="D2RDN6"/>
<evidence type="ECO:0000313" key="2">
    <source>
        <dbReference type="EMBL" id="ADB58230.1"/>
    </source>
</evidence>
<dbReference type="OrthoDB" id="93800at2157"/>
<dbReference type="Pfam" id="PF01402">
    <property type="entry name" value="RHH_1"/>
    <property type="match status" value="1"/>
</dbReference>
<dbReference type="RefSeq" id="WP_012940566.1">
    <property type="nucleotide sequence ID" value="NC_013741.1"/>
</dbReference>
<dbReference type="CDD" id="cd22231">
    <property type="entry name" value="RHH_NikR_HicB-like"/>
    <property type="match status" value="1"/>
</dbReference>
<dbReference type="Proteomes" id="UP000001901">
    <property type="component" value="Chromosome"/>
</dbReference>
<dbReference type="STRING" id="572546.Arcpr_1178"/>
<accession>D2RDN6</accession>
<keyword evidence="3" id="KW-1185">Reference proteome</keyword>
<proteinExistence type="predicted"/>
<dbReference type="PaxDb" id="572546-Arcpr_1178"/>
<dbReference type="InterPro" id="IPR010985">
    <property type="entry name" value="Ribbon_hlx_hlx"/>
</dbReference>
<name>D2RDN6_ARCPA</name>
<dbReference type="EMBL" id="CP001857">
    <property type="protein sequence ID" value="ADB58230.1"/>
    <property type="molecule type" value="Genomic_DNA"/>
</dbReference>
<dbReference type="KEGG" id="apo:Arcpr_1178"/>
<sequence length="95" mass="11196">MKVVTLRVPEDMLKKIDEIAKKEGIEKSEVIRELLKIELRNKLVENALKAYRERKVSMWKAAKIAGLSLWKFIEILRERGIEIQYGIRDLEEDLS</sequence>